<evidence type="ECO:0000256" key="3">
    <source>
        <dbReference type="ARBA" id="ARBA00023163"/>
    </source>
</evidence>
<reference evidence="6 7" key="1">
    <citation type="submission" date="2024-11" db="EMBL/GenBank/DDBJ databases">
        <authorList>
            <person name="Heng Y.C."/>
            <person name="Lim A.C.H."/>
            <person name="Lee J.K.Y."/>
            <person name="Kittelmann S."/>
        </authorList>
    </citation>
    <scope>NUCLEOTIDE SEQUENCE [LARGE SCALE GENOMIC DNA]</scope>
    <source>
        <strain evidence="6 7">WILCCON 0114</strain>
    </source>
</reference>
<dbReference type="InterPro" id="IPR010982">
    <property type="entry name" value="Lambda_DNA-bd_dom_sf"/>
</dbReference>
<dbReference type="PROSITE" id="PS00356">
    <property type="entry name" value="HTH_LACI_1"/>
    <property type="match status" value="1"/>
</dbReference>
<dbReference type="EMBL" id="JBJIAA010000005">
    <property type="protein sequence ID" value="MFL0250306.1"/>
    <property type="molecule type" value="Genomic_DNA"/>
</dbReference>
<dbReference type="RefSeq" id="WP_406786967.1">
    <property type="nucleotide sequence ID" value="NZ_JBJIAA010000005.1"/>
</dbReference>
<evidence type="ECO:0000256" key="2">
    <source>
        <dbReference type="ARBA" id="ARBA00023125"/>
    </source>
</evidence>
<dbReference type="PANTHER" id="PTHR30146:SF145">
    <property type="entry name" value="RIBOSE OPERON REPRESSOR"/>
    <property type="match status" value="1"/>
</dbReference>
<keyword evidence="2 6" id="KW-0238">DNA-binding</keyword>
<dbReference type="Proteomes" id="UP001623592">
    <property type="component" value="Unassembled WGS sequence"/>
</dbReference>
<keyword evidence="7" id="KW-1185">Reference proteome</keyword>
<evidence type="ECO:0000259" key="4">
    <source>
        <dbReference type="PROSITE" id="PS50932"/>
    </source>
</evidence>
<keyword evidence="3" id="KW-0804">Transcription</keyword>
<proteinExistence type="predicted"/>
<dbReference type="SUPFAM" id="SSF47413">
    <property type="entry name" value="lambda repressor-like DNA-binding domains"/>
    <property type="match status" value="1"/>
</dbReference>
<comment type="caution">
    <text evidence="6">The sequence shown here is derived from an EMBL/GenBank/DDBJ whole genome shotgun (WGS) entry which is preliminary data.</text>
</comment>
<dbReference type="InterPro" id="IPR001387">
    <property type="entry name" value="Cro/C1-type_HTH"/>
</dbReference>
<dbReference type="Pfam" id="PF13377">
    <property type="entry name" value="Peripla_BP_3"/>
    <property type="match status" value="1"/>
</dbReference>
<evidence type="ECO:0000313" key="6">
    <source>
        <dbReference type="EMBL" id="MFL0250306.1"/>
    </source>
</evidence>
<dbReference type="GO" id="GO:0003677">
    <property type="term" value="F:DNA binding"/>
    <property type="evidence" value="ECO:0007669"/>
    <property type="project" value="UniProtKB-KW"/>
</dbReference>
<evidence type="ECO:0000313" key="7">
    <source>
        <dbReference type="Proteomes" id="UP001623592"/>
    </source>
</evidence>
<dbReference type="CDD" id="cd01392">
    <property type="entry name" value="HTH_LacI"/>
    <property type="match status" value="1"/>
</dbReference>
<dbReference type="SMART" id="SM00354">
    <property type="entry name" value="HTH_LACI"/>
    <property type="match status" value="1"/>
</dbReference>
<feature type="domain" description="HTH cro/C1-type" evidence="5">
    <location>
        <begin position="11"/>
        <end position="30"/>
    </location>
</feature>
<dbReference type="PROSITE" id="PS50932">
    <property type="entry name" value="HTH_LACI_2"/>
    <property type="match status" value="1"/>
</dbReference>
<dbReference type="Gene3D" id="1.10.260.40">
    <property type="entry name" value="lambda repressor-like DNA-binding domains"/>
    <property type="match status" value="1"/>
</dbReference>
<dbReference type="InterPro" id="IPR000843">
    <property type="entry name" value="HTH_LacI"/>
</dbReference>
<evidence type="ECO:0000259" key="5">
    <source>
        <dbReference type="PROSITE" id="PS50943"/>
    </source>
</evidence>
<accession>A0ABW8TD92</accession>
<dbReference type="Gene3D" id="3.40.50.2300">
    <property type="match status" value="2"/>
</dbReference>
<sequence>MDRDKKVVIDDVAKMAGVSKATISRYLNGKFEYMSENTRERISKAIEKLNYRPNNIARSLKSNKSKLIGVVIADLTNPFSSILIKGIGDECKTRGYNMVIVNSDNDKAEEEEYIKSLLDQRVEGLIVNSTGYNEELLLDIKNKDIPIVMVDRTLSEEKIDSVTSNNYDSTTETINYLIDAGFDSLCFFTEKDENVMPRKERERAFLDVCSKRLGKANFSVCRVDYGKGGNLEINLCKFLNNYTGRKAVFAVNGVILLDTLAAVNKLNLNIPKDLGICGYDNWGWASLIPPGITTISQPSYEMGFEAAKLLVDKIENEISKDIIHKQLNSKLEIRGSTIPNI</sequence>
<dbReference type="CDD" id="cd06283">
    <property type="entry name" value="PBP1_RegR_EndR_KdgR-like"/>
    <property type="match status" value="1"/>
</dbReference>
<name>A0ABW8TD92_9CLOT</name>
<evidence type="ECO:0000256" key="1">
    <source>
        <dbReference type="ARBA" id="ARBA00023015"/>
    </source>
</evidence>
<dbReference type="Pfam" id="PF00356">
    <property type="entry name" value="LacI"/>
    <property type="match status" value="1"/>
</dbReference>
<dbReference type="InterPro" id="IPR046335">
    <property type="entry name" value="LacI/GalR-like_sensor"/>
</dbReference>
<gene>
    <name evidence="6" type="ORF">ACJDT4_07700</name>
</gene>
<feature type="domain" description="HTH lacI-type" evidence="4">
    <location>
        <begin position="7"/>
        <end position="62"/>
    </location>
</feature>
<organism evidence="6 7">
    <name type="scientific">Clostridium neuense</name>
    <dbReference type="NCBI Taxonomy" id="1728934"/>
    <lineage>
        <taxon>Bacteria</taxon>
        <taxon>Bacillati</taxon>
        <taxon>Bacillota</taxon>
        <taxon>Clostridia</taxon>
        <taxon>Eubacteriales</taxon>
        <taxon>Clostridiaceae</taxon>
        <taxon>Clostridium</taxon>
    </lineage>
</organism>
<dbReference type="PROSITE" id="PS50943">
    <property type="entry name" value="HTH_CROC1"/>
    <property type="match status" value="1"/>
</dbReference>
<protein>
    <submittedName>
        <fullName evidence="6">LacI family DNA-binding transcriptional regulator</fullName>
    </submittedName>
</protein>
<keyword evidence="1" id="KW-0805">Transcription regulation</keyword>
<dbReference type="PANTHER" id="PTHR30146">
    <property type="entry name" value="LACI-RELATED TRANSCRIPTIONAL REPRESSOR"/>
    <property type="match status" value="1"/>
</dbReference>
<dbReference type="InterPro" id="IPR028082">
    <property type="entry name" value="Peripla_BP_I"/>
</dbReference>
<dbReference type="SUPFAM" id="SSF53822">
    <property type="entry name" value="Periplasmic binding protein-like I"/>
    <property type="match status" value="1"/>
</dbReference>